<dbReference type="Pfam" id="PF06724">
    <property type="entry name" value="DUF1206"/>
    <property type="match status" value="3"/>
</dbReference>
<dbReference type="Proteomes" id="UP001302059">
    <property type="component" value="Unassembled WGS sequence"/>
</dbReference>
<evidence type="ECO:0000259" key="2">
    <source>
        <dbReference type="Pfam" id="PF06724"/>
    </source>
</evidence>
<feature type="transmembrane region" description="Helical" evidence="1">
    <location>
        <begin position="87"/>
        <end position="105"/>
    </location>
</feature>
<evidence type="ECO:0000256" key="1">
    <source>
        <dbReference type="SAM" id="Phobius"/>
    </source>
</evidence>
<keyword evidence="1" id="KW-0812">Transmembrane</keyword>
<keyword evidence="4" id="KW-1185">Reference proteome</keyword>
<name>A0ABT7JEK7_9DEIO</name>
<reference evidence="3 4" key="1">
    <citation type="submission" date="2023-05" db="EMBL/GenBank/DDBJ databases">
        <authorList>
            <person name="Gao F."/>
        </authorList>
    </citation>
    <scope>NUCLEOTIDE SEQUENCE [LARGE SCALE GENOMIC DNA]</scope>
    <source>
        <strain evidence="3 4">MIMF12</strain>
    </source>
</reference>
<feature type="transmembrane region" description="Helical" evidence="1">
    <location>
        <begin position="49"/>
        <end position="67"/>
    </location>
</feature>
<gene>
    <name evidence="3" type="ORF">QOL99_02025</name>
</gene>
<feature type="transmembrane region" description="Helical" evidence="1">
    <location>
        <begin position="125"/>
        <end position="145"/>
    </location>
</feature>
<evidence type="ECO:0000313" key="3">
    <source>
        <dbReference type="EMBL" id="MDL2342920.1"/>
    </source>
</evidence>
<sequence length="290" mass="29725">MAKHEVGSDLRQAGAQAAQQVQAGVTGGVRRAAPWLEALARFGYASKGVVYAAVGLLALGTALGGRTGTADSQAVFTRVQDLPLGGVLLWLLAVGLLGYAAWQLVRALLDPEGQGTRPGGAARRAGYLVSGVVNVGLALAAVRLGTGGGNPGQNLARQVLEWPGGPLLLGLAGLALLGAGAAQLVSAARGKFMEGVALRDQAARHADLVRRVGQFGIAARGLVLGGVGAFLLSAAFRDNAARVRDTGSVLDWLRDQPAGPWLLGLVALGTLAYGLWCFVQAAYRRIRVGV</sequence>
<dbReference type="InterPro" id="IPR009597">
    <property type="entry name" value="DUF1206"/>
</dbReference>
<evidence type="ECO:0000313" key="4">
    <source>
        <dbReference type="Proteomes" id="UP001302059"/>
    </source>
</evidence>
<feature type="domain" description="DUF1206" evidence="2">
    <location>
        <begin position="125"/>
        <end position="189"/>
    </location>
</feature>
<feature type="domain" description="DUF1206" evidence="2">
    <location>
        <begin position="215"/>
        <end position="284"/>
    </location>
</feature>
<feature type="transmembrane region" description="Helical" evidence="1">
    <location>
        <begin position="261"/>
        <end position="283"/>
    </location>
</feature>
<comment type="caution">
    <text evidence="3">The sequence shown here is derived from an EMBL/GenBank/DDBJ whole genome shotgun (WGS) entry which is preliminary data.</text>
</comment>
<dbReference type="RefSeq" id="WP_285520948.1">
    <property type="nucleotide sequence ID" value="NZ_JASNGB010000007.1"/>
</dbReference>
<feature type="transmembrane region" description="Helical" evidence="1">
    <location>
        <begin position="165"/>
        <end position="185"/>
    </location>
</feature>
<keyword evidence="1" id="KW-0472">Membrane</keyword>
<feature type="transmembrane region" description="Helical" evidence="1">
    <location>
        <begin position="217"/>
        <end position="236"/>
    </location>
</feature>
<protein>
    <submittedName>
        <fullName evidence="3">DUF1206 domain-containing protein</fullName>
    </submittedName>
</protein>
<dbReference type="EMBL" id="JASNGB010000007">
    <property type="protein sequence ID" value="MDL2342920.1"/>
    <property type="molecule type" value="Genomic_DNA"/>
</dbReference>
<proteinExistence type="predicted"/>
<keyword evidence="1" id="KW-1133">Transmembrane helix</keyword>
<accession>A0ABT7JEK7</accession>
<feature type="domain" description="DUF1206" evidence="2">
    <location>
        <begin position="42"/>
        <end position="109"/>
    </location>
</feature>
<organism evidence="3 4">
    <name type="scientific">Deinococcus rhizophilus</name>
    <dbReference type="NCBI Taxonomy" id="3049544"/>
    <lineage>
        <taxon>Bacteria</taxon>
        <taxon>Thermotogati</taxon>
        <taxon>Deinococcota</taxon>
        <taxon>Deinococci</taxon>
        <taxon>Deinococcales</taxon>
        <taxon>Deinococcaceae</taxon>
        <taxon>Deinococcus</taxon>
    </lineage>
</organism>